<evidence type="ECO:0000259" key="8">
    <source>
        <dbReference type="PROSITE" id="PS50928"/>
    </source>
</evidence>
<dbReference type="EMBL" id="CP118246">
    <property type="protein sequence ID" value="WDR02395.1"/>
    <property type="molecule type" value="Genomic_DNA"/>
</dbReference>
<keyword evidence="4 7" id="KW-0812">Transmembrane</keyword>
<protein>
    <submittedName>
        <fullName evidence="9">Sugar ABC transporter permease</fullName>
    </submittedName>
</protein>
<proteinExistence type="inferred from homology"/>
<evidence type="ECO:0000256" key="5">
    <source>
        <dbReference type="ARBA" id="ARBA00022989"/>
    </source>
</evidence>
<dbReference type="PROSITE" id="PS50928">
    <property type="entry name" value="ABC_TM1"/>
    <property type="match status" value="1"/>
</dbReference>
<dbReference type="PANTHER" id="PTHR30193:SF37">
    <property type="entry name" value="INNER MEMBRANE ABC TRANSPORTER PERMEASE PROTEIN YCJO"/>
    <property type="match status" value="1"/>
</dbReference>
<dbReference type="InterPro" id="IPR051393">
    <property type="entry name" value="ABC_transporter_permease"/>
</dbReference>
<reference evidence="9 10" key="1">
    <citation type="submission" date="2023-02" db="EMBL/GenBank/DDBJ databases">
        <title>Devosia algicola sp. nov., isolated from the phycosphere of marine algae.</title>
        <authorList>
            <person name="Kim J.M."/>
            <person name="Lee J.K."/>
            <person name="Choi B.J."/>
            <person name="Bayburt H."/>
            <person name="Jeon C.O."/>
        </authorList>
    </citation>
    <scope>NUCLEOTIDE SEQUENCE [LARGE SCALE GENOMIC DNA]</scope>
    <source>
        <strain evidence="9 10">G20-9</strain>
    </source>
</reference>
<gene>
    <name evidence="9" type="ORF">PSQ19_17560</name>
</gene>
<accession>A0ABY7YMT3</accession>
<dbReference type="Proteomes" id="UP001220530">
    <property type="component" value="Chromosome"/>
</dbReference>
<sequence length="302" mass="33007">MANSIERARGQAGYWLYLIPGAIGFVLIIFLPFIMNTGLSFSRWKGIGLPKFVGLNNYIKLINDAAFWASLEHTVAFVVAMAVIPTILGVFLAAILFDYISARFGEGLSSFFRAGFYLPQILPISAAGILWGWILNPFGVLNSILEGVGLHDLAQNWLGDPRLAIGAVMVVMVWLQLGYCLVVFMAGLARVDPSLNEAAELDGATWLQRFWTITVPLLKPEIFVVGLTTTIAALKVFAPIYVLTSGGPDNSTLVPSYFSYYHFFATNRVGYGAAITTAQMLMTIVLGIIFLRVQAHQTENGA</sequence>
<dbReference type="InterPro" id="IPR000515">
    <property type="entry name" value="MetI-like"/>
</dbReference>
<comment type="similarity">
    <text evidence="7">Belongs to the binding-protein-dependent transport system permease family.</text>
</comment>
<feature type="transmembrane region" description="Helical" evidence="7">
    <location>
        <begin position="163"/>
        <end position="186"/>
    </location>
</feature>
<evidence type="ECO:0000313" key="9">
    <source>
        <dbReference type="EMBL" id="WDR02395.1"/>
    </source>
</evidence>
<dbReference type="InterPro" id="IPR035906">
    <property type="entry name" value="MetI-like_sf"/>
</dbReference>
<keyword evidence="3" id="KW-1003">Cell membrane</keyword>
<evidence type="ECO:0000256" key="2">
    <source>
        <dbReference type="ARBA" id="ARBA00022448"/>
    </source>
</evidence>
<feature type="transmembrane region" description="Helical" evidence="7">
    <location>
        <begin position="12"/>
        <end position="35"/>
    </location>
</feature>
<keyword evidence="2 7" id="KW-0813">Transport</keyword>
<dbReference type="SUPFAM" id="SSF161098">
    <property type="entry name" value="MetI-like"/>
    <property type="match status" value="1"/>
</dbReference>
<evidence type="ECO:0000256" key="7">
    <source>
        <dbReference type="RuleBase" id="RU363032"/>
    </source>
</evidence>
<dbReference type="Gene3D" id="1.10.3720.10">
    <property type="entry name" value="MetI-like"/>
    <property type="match status" value="1"/>
</dbReference>
<evidence type="ECO:0000313" key="10">
    <source>
        <dbReference type="Proteomes" id="UP001220530"/>
    </source>
</evidence>
<evidence type="ECO:0000256" key="3">
    <source>
        <dbReference type="ARBA" id="ARBA00022475"/>
    </source>
</evidence>
<evidence type="ECO:0000256" key="4">
    <source>
        <dbReference type="ARBA" id="ARBA00022692"/>
    </source>
</evidence>
<keyword evidence="5 7" id="KW-1133">Transmembrane helix</keyword>
<feature type="transmembrane region" description="Helical" evidence="7">
    <location>
        <begin position="269"/>
        <end position="291"/>
    </location>
</feature>
<feature type="transmembrane region" description="Helical" evidence="7">
    <location>
        <begin position="75"/>
        <end position="99"/>
    </location>
</feature>
<organism evidence="9 10">
    <name type="scientific">Devosia algicola</name>
    <dbReference type="NCBI Taxonomy" id="3026418"/>
    <lineage>
        <taxon>Bacteria</taxon>
        <taxon>Pseudomonadati</taxon>
        <taxon>Pseudomonadota</taxon>
        <taxon>Alphaproteobacteria</taxon>
        <taxon>Hyphomicrobiales</taxon>
        <taxon>Devosiaceae</taxon>
        <taxon>Devosia</taxon>
    </lineage>
</organism>
<feature type="transmembrane region" description="Helical" evidence="7">
    <location>
        <begin position="222"/>
        <end position="243"/>
    </location>
</feature>
<keyword evidence="6 7" id="KW-0472">Membrane</keyword>
<dbReference type="PANTHER" id="PTHR30193">
    <property type="entry name" value="ABC TRANSPORTER PERMEASE PROTEIN"/>
    <property type="match status" value="1"/>
</dbReference>
<dbReference type="RefSeq" id="WP_282218800.1">
    <property type="nucleotide sequence ID" value="NZ_CP118246.1"/>
</dbReference>
<evidence type="ECO:0000256" key="6">
    <source>
        <dbReference type="ARBA" id="ARBA00023136"/>
    </source>
</evidence>
<feature type="domain" description="ABC transmembrane type-1" evidence="8">
    <location>
        <begin position="71"/>
        <end position="292"/>
    </location>
</feature>
<evidence type="ECO:0000256" key="1">
    <source>
        <dbReference type="ARBA" id="ARBA00004651"/>
    </source>
</evidence>
<dbReference type="Pfam" id="PF00528">
    <property type="entry name" value="BPD_transp_1"/>
    <property type="match status" value="1"/>
</dbReference>
<name>A0ABY7YMT3_9HYPH</name>
<dbReference type="CDD" id="cd06261">
    <property type="entry name" value="TM_PBP2"/>
    <property type="match status" value="1"/>
</dbReference>
<keyword evidence="10" id="KW-1185">Reference proteome</keyword>
<feature type="transmembrane region" description="Helical" evidence="7">
    <location>
        <begin position="111"/>
        <end position="134"/>
    </location>
</feature>
<comment type="subcellular location">
    <subcellularLocation>
        <location evidence="1 7">Cell membrane</location>
        <topology evidence="1 7">Multi-pass membrane protein</topology>
    </subcellularLocation>
</comment>